<evidence type="ECO:0000313" key="2">
    <source>
        <dbReference type="Proteomes" id="UP000821865"/>
    </source>
</evidence>
<organism evidence="1 2">
    <name type="scientific">Dermacentor silvarum</name>
    <name type="common">Tick</name>
    <dbReference type="NCBI Taxonomy" id="543639"/>
    <lineage>
        <taxon>Eukaryota</taxon>
        <taxon>Metazoa</taxon>
        <taxon>Ecdysozoa</taxon>
        <taxon>Arthropoda</taxon>
        <taxon>Chelicerata</taxon>
        <taxon>Arachnida</taxon>
        <taxon>Acari</taxon>
        <taxon>Parasitiformes</taxon>
        <taxon>Ixodida</taxon>
        <taxon>Ixodoidea</taxon>
        <taxon>Ixodidae</taxon>
        <taxon>Rhipicephalinae</taxon>
        <taxon>Dermacentor</taxon>
    </lineage>
</organism>
<name>A0ACB8CEG6_DERSI</name>
<reference evidence="1" key="1">
    <citation type="submission" date="2020-05" db="EMBL/GenBank/DDBJ databases">
        <title>Large-scale comparative analyses of tick genomes elucidate their genetic diversity and vector capacities.</title>
        <authorList>
            <person name="Jia N."/>
            <person name="Wang J."/>
            <person name="Shi W."/>
            <person name="Du L."/>
            <person name="Sun Y."/>
            <person name="Zhan W."/>
            <person name="Jiang J."/>
            <person name="Wang Q."/>
            <person name="Zhang B."/>
            <person name="Ji P."/>
            <person name="Sakyi L.B."/>
            <person name="Cui X."/>
            <person name="Yuan T."/>
            <person name="Jiang B."/>
            <person name="Yang W."/>
            <person name="Lam T.T.-Y."/>
            <person name="Chang Q."/>
            <person name="Ding S."/>
            <person name="Wang X."/>
            <person name="Zhu J."/>
            <person name="Ruan X."/>
            <person name="Zhao L."/>
            <person name="Wei J."/>
            <person name="Que T."/>
            <person name="Du C."/>
            <person name="Cheng J."/>
            <person name="Dai P."/>
            <person name="Han X."/>
            <person name="Huang E."/>
            <person name="Gao Y."/>
            <person name="Liu J."/>
            <person name="Shao H."/>
            <person name="Ye R."/>
            <person name="Li L."/>
            <person name="Wei W."/>
            <person name="Wang X."/>
            <person name="Wang C."/>
            <person name="Yang T."/>
            <person name="Huo Q."/>
            <person name="Li W."/>
            <person name="Guo W."/>
            <person name="Chen H."/>
            <person name="Zhou L."/>
            <person name="Ni X."/>
            <person name="Tian J."/>
            <person name="Zhou Y."/>
            <person name="Sheng Y."/>
            <person name="Liu T."/>
            <person name="Pan Y."/>
            <person name="Xia L."/>
            <person name="Li J."/>
            <person name="Zhao F."/>
            <person name="Cao W."/>
        </authorList>
    </citation>
    <scope>NUCLEOTIDE SEQUENCE</scope>
    <source>
        <strain evidence="1">Dsil-2018</strain>
    </source>
</reference>
<accession>A0ACB8CEG6</accession>
<dbReference type="Proteomes" id="UP000821865">
    <property type="component" value="Chromosome 7"/>
</dbReference>
<keyword evidence="2" id="KW-1185">Reference proteome</keyword>
<comment type="caution">
    <text evidence="1">The sequence shown here is derived from an EMBL/GenBank/DDBJ whole genome shotgun (WGS) entry which is preliminary data.</text>
</comment>
<protein>
    <submittedName>
        <fullName evidence="1">Uncharacterized protein</fullName>
    </submittedName>
</protein>
<sequence length="551" mass="61301">MAPRATKRPVTQDGNDEDRPDIKCDTCGRWVFLDETPFADVAAAADGGPFTCRLCDKLADLNTRLSMLANNRDAALHDKVEALEVRLEELAMKIHQLHCHQLYVDDKVQSPMDTSLVTAKRGSSQVSAEPTDAQLKVNTTDASSTCADRQDRPEMLNALQPPEMCTLVSAMGDTEHGDKTPPTQRTEVEHNQRSRPATGEESAERRNSLPRLSSEPKAPPNGEQPPSGTQFSTGSKPHSPAQHGRKYRKQQPRGPRLTTSQQNIKGSSTWIRPDPEVERELILVGDGNVGRIADAVRKVANSTKAVGFLYSKKADTEKAMRYVTSYEKEGRSVQRQYIVHAGLTDAIRRDPDAVTRALSVTWAERTARLAVCSIPEVTTKGDEVRAAIITANAQLKRWCRKNKHRFINLTKGWSPEKLDSDGLQYSPEGIRFAMEKMSPIIQGFLGDRRKKRQMGSSQTPANPARPQTWCPQEQQHHGRVGAAHTDRDSREQMPAQPPQRLFQASMPIHTVPHWGTTSIFPWGPQLALPNMYGPAGEGIRQPMLLAYRIPQ</sequence>
<dbReference type="EMBL" id="CM023476">
    <property type="protein sequence ID" value="KAH7941173.1"/>
    <property type="molecule type" value="Genomic_DNA"/>
</dbReference>
<gene>
    <name evidence="1" type="ORF">HPB49_010671</name>
</gene>
<proteinExistence type="predicted"/>
<evidence type="ECO:0000313" key="1">
    <source>
        <dbReference type="EMBL" id="KAH7941173.1"/>
    </source>
</evidence>